<dbReference type="PROSITE" id="PS50059">
    <property type="entry name" value="FKBP_PPIASE"/>
    <property type="match status" value="1"/>
</dbReference>
<dbReference type="InterPro" id="IPR013761">
    <property type="entry name" value="SAM/pointed_sf"/>
</dbReference>
<dbReference type="InterPro" id="IPR050700">
    <property type="entry name" value="YIM1/Zinc_Alcohol_DH_Fams"/>
</dbReference>
<gene>
    <name evidence="6" type="ORF">SCF082_LOCUS15865</name>
</gene>
<evidence type="ECO:0000259" key="3">
    <source>
        <dbReference type="PROSITE" id="PS50004"/>
    </source>
</evidence>
<reference evidence="6 7" key="1">
    <citation type="submission" date="2024-02" db="EMBL/GenBank/DDBJ databases">
        <authorList>
            <person name="Chen Y."/>
            <person name="Shah S."/>
            <person name="Dougan E. K."/>
            <person name="Thang M."/>
            <person name="Chan C."/>
        </authorList>
    </citation>
    <scope>NUCLEOTIDE SEQUENCE [LARGE SCALE GENOMIC DNA]</scope>
</reference>
<evidence type="ECO:0000259" key="4">
    <source>
        <dbReference type="PROSITE" id="PS50059"/>
    </source>
</evidence>
<feature type="compositionally biased region" description="Low complexity" evidence="2">
    <location>
        <begin position="680"/>
        <end position="703"/>
    </location>
</feature>
<dbReference type="SUPFAM" id="SSF51735">
    <property type="entry name" value="NAD(P)-binding Rossmann-fold domains"/>
    <property type="match status" value="1"/>
</dbReference>
<dbReference type="PANTHER" id="PTHR11695:SF648">
    <property type="entry name" value="ZINC-BINDING OXIDOREDUCTASE"/>
    <property type="match status" value="1"/>
</dbReference>
<dbReference type="Pfam" id="PF08240">
    <property type="entry name" value="ADH_N"/>
    <property type="match status" value="1"/>
</dbReference>
<dbReference type="Pfam" id="PF00254">
    <property type="entry name" value="FKBP_C"/>
    <property type="match status" value="1"/>
</dbReference>
<dbReference type="Pfam" id="PF13602">
    <property type="entry name" value="ADH_zinc_N_2"/>
    <property type="match status" value="1"/>
</dbReference>
<dbReference type="CDD" id="cd09487">
    <property type="entry name" value="SAM_superfamily"/>
    <property type="match status" value="1"/>
</dbReference>
<organism evidence="6 7">
    <name type="scientific">Durusdinium trenchii</name>
    <dbReference type="NCBI Taxonomy" id="1381693"/>
    <lineage>
        <taxon>Eukaryota</taxon>
        <taxon>Sar</taxon>
        <taxon>Alveolata</taxon>
        <taxon>Dinophyceae</taxon>
        <taxon>Suessiales</taxon>
        <taxon>Symbiodiniaceae</taxon>
        <taxon>Durusdinium</taxon>
    </lineage>
</organism>
<dbReference type="Pfam" id="PF07647">
    <property type="entry name" value="SAM_2"/>
    <property type="match status" value="1"/>
</dbReference>
<dbReference type="InterPro" id="IPR000008">
    <property type="entry name" value="C2_dom"/>
</dbReference>
<dbReference type="Gene3D" id="3.40.50.720">
    <property type="entry name" value="NAD(P)-binding Rossmann-like Domain"/>
    <property type="match status" value="1"/>
</dbReference>
<dbReference type="InterPro" id="IPR011032">
    <property type="entry name" value="GroES-like_sf"/>
</dbReference>
<dbReference type="InterPro" id="IPR036291">
    <property type="entry name" value="NAD(P)-bd_dom_sf"/>
</dbReference>
<evidence type="ECO:0000256" key="2">
    <source>
        <dbReference type="SAM" id="MobiDB-lite"/>
    </source>
</evidence>
<feature type="region of interest" description="Disordered" evidence="2">
    <location>
        <begin position="514"/>
        <end position="708"/>
    </location>
</feature>
<dbReference type="SMART" id="SM00239">
    <property type="entry name" value="C2"/>
    <property type="match status" value="1"/>
</dbReference>
<dbReference type="Gene3D" id="1.10.150.50">
    <property type="entry name" value="Transcription Factor, Ets-1"/>
    <property type="match status" value="1"/>
</dbReference>
<dbReference type="SUPFAM" id="SSF54534">
    <property type="entry name" value="FKBP-like"/>
    <property type="match status" value="1"/>
</dbReference>
<proteinExistence type="predicted"/>
<dbReference type="Proteomes" id="UP001642464">
    <property type="component" value="Unassembled WGS sequence"/>
</dbReference>
<feature type="compositionally biased region" description="Polar residues" evidence="2">
    <location>
        <begin position="781"/>
        <end position="790"/>
    </location>
</feature>
<dbReference type="CDD" id="cd00030">
    <property type="entry name" value="C2"/>
    <property type="match status" value="1"/>
</dbReference>
<dbReference type="PROSITE" id="PS50105">
    <property type="entry name" value="SAM_DOMAIN"/>
    <property type="match status" value="1"/>
</dbReference>
<dbReference type="Gene3D" id="3.10.50.40">
    <property type="match status" value="1"/>
</dbReference>
<dbReference type="Pfam" id="PF00168">
    <property type="entry name" value="C2"/>
    <property type="match status" value="1"/>
</dbReference>
<dbReference type="EMBL" id="CAXAMM010010223">
    <property type="protein sequence ID" value="CAK9022622.1"/>
    <property type="molecule type" value="Genomic_DNA"/>
</dbReference>
<dbReference type="SMART" id="SM00454">
    <property type="entry name" value="SAM"/>
    <property type="match status" value="1"/>
</dbReference>
<dbReference type="Gene3D" id="2.60.40.150">
    <property type="entry name" value="C2 domain"/>
    <property type="match status" value="1"/>
</dbReference>
<feature type="compositionally biased region" description="Low complexity" evidence="2">
    <location>
        <begin position="590"/>
        <end position="600"/>
    </location>
</feature>
<evidence type="ECO:0000313" key="7">
    <source>
        <dbReference type="Proteomes" id="UP001642464"/>
    </source>
</evidence>
<dbReference type="SUPFAM" id="SSF49562">
    <property type="entry name" value="C2 domain (Calcium/lipid-binding domain, CaLB)"/>
    <property type="match status" value="1"/>
</dbReference>
<feature type="domain" description="PPIase FKBP-type" evidence="4">
    <location>
        <begin position="413"/>
        <end position="504"/>
    </location>
</feature>
<dbReference type="InterPro" id="IPR046357">
    <property type="entry name" value="PPIase_dom_sf"/>
</dbReference>
<dbReference type="PROSITE" id="PS50004">
    <property type="entry name" value="C2"/>
    <property type="match status" value="1"/>
</dbReference>
<feature type="domain" description="C2" evidence="3">
    <location>
        <begin position="1"/>
        <end position="103"/>
    </location>
</feature>
<feature type="region of interest" description="Disordered" evidence="2">
    <location>
        <begin position="776"/>
        <end position="815"/>
    </location>
</feature>
<name>A0ABP0K7U2_9DINO</name>
<comment type="caution">
    <text evidence="6">The sequence shown here is derived from an EMBL/GenBank/DDBJ whole genome shotgun (WGS) entry which is preliminary data.</text>
</comment>
<feature type="compositionally biased region" description="Basic and acidic residues" evidence="2">
    <location>
        <begin position="792"/>
        <end position="815"/>
    </location>
</feature>
<keyword evidence="1" id="KW-0697">Rotamase</keyword>
<dbReference type="InterPro" id="IPR001179">
    <property type="entry name" value="PPIase_FKBP_dom"/>
</dbReference>
<feature type="compositionally biased region" description="Pro residues" evidence="2">
    <location>
        <begin position="571"/>
        <end position="589"/>
    </location>
</feature>
<feature type="domain" description="SAM" evidence="5">
    <location>
        <begin position="712"/>
        <end position="764"/>
    </location>
</feature>
<dbReference type="PANTHER" id="PTHR11695">
    <property type="entry name" value="ALCOHOL DEHYDROGENASE RELATED"/>
    <property type="match status" value="1"/>
</dbReference>
<keyword evidence="1" id="KW-0413">Isomerase</keyword>
<dbReference type="CDD" id="cd08267">
    <property type="entry name" value="MDR1"/>
    <property type="match status" value="1"/>
</dbReference>
<dbReference type="SUPFAM" id="SSF50129">
    <property type="entry name" value="GroES-like"/>
    <property type="match status" value="1"/>
</dbReference>
<evidence type="ECO:0000313" key="6">
    <source>
        <dbReference type="EMBL" id="CAK9022622.1"/>
    </source>
</evidence>
<protein>
    <recommendedName>
        <fullName evidence="1">peptidylprolyl isomerase</fullName>
        <ecNumber evidence="1">5.2.1.8</ecNumber>
    </recommendedName>
</protein>
<dbReference type="Gene3D" id="3.90.180.10">
    <property type="entry name" value="Medium-chain alcohol dehydrogenases, catalytic domain"/>
    <property type="match status" value="1"/>
</dbReference>
<dbReference type="EC" id="5.2.1.8" evidence="1"/>
<dbReference type="InterPro" id="IPR013154">
    <property type="entry name" value="ADH-like_N"/>
</dbReference>
<comment type="catalytic activity">
    <reaction evidence="1">
        <text>[protein]-peptidylproline (omega=180) = [protein]-peptidylproline (omega=0)</text>
        <dbReference type="Rhea" id="RHEA:16237"/>
        <dbReference type="Rhea" id="RHEA-COMP:10747"/>
        <dbReference type="Rhea" id="RHEA-COMP:10748"/>
        <dbReference type="ChEBI" id="CHEBI:83833"/>
        <dbReference type="ChEBI" id="CHEBI:83834"/>
        <dbReference type="EC" id="5.2.1.8"/>
    </reaction>
</comment>
<dbReference type="InterPro" id="IPR020843">
    <property type="entry name" value="ER"/>
</dbReference>
<feature type="compositionally biased region" description="Low complexity" evidence="2">
    <location>
        <begin position="634"/>
        <end position="653"/>
    </location>
</feature>
<feature type="region of interest" description="Disordered" evidence="2">
    <location>
        <begin position="208"/>
        <end position="234"/>
    </location>
</feature>
<dbReference type="SMART" id="SM00829">
    <property type="entry name" value="PKS_ER"/>
    <property type="match status" value="1"/>
</dbReference>
<evidence type="ECO:0000256" key="1">
    <source>
        <dbReference type="PROSITE-ProRule" id="PRU00277"/>
    </source>
</evidence>
<accession>A0ABP0K7U2</accession>
<sequence>MASVGGLLRLKVCSARNLNNDKTMHPLVQVTVGDSREKTGSRKCSVGQKTVYWNQQFKFKVRPGDALRLEVKNKDSILRDPQRYGMATMLIPEGQASMIDTWIPVLDPISAVPIPGEVHCVMQFQPDGTSAPPGVVVQQLPVGVGSSGSRSMQSIPVRPPGEGPLISAPINHAQSVQLSASPTGGGAKASHGRASTIGAAGGLTVATSPRAGSFDGGPRAGAPSLPPPNSASSQFDGHAAALTINELMNSLELVKGIIEAHANGEKTSGPVVVQNPDPERLNALRNARNDLENIQSQIAAEESLSDDWRAKLVNLAAAYATDLSVLLSAEAWQDLDRRRSNRLSARALDDAHDSLLGGDDAANDEAKAPMQEHVETTKAYVLESLELFDQLLDNGFAVEIEEPGTGDDVAMTGCLVRLDYVVYIWDSVQTIAVSFAASADTGPLEFIVGDEDFPAGLSDALVGMRVGTRFNVCIAPSMAYGEAGNEQVPPDTHVMYEATLLSVGTARDLASENPAAAQLRGAQPTVPAPAERAERVRGNRSSMRFPARQNRVSLAASLSPGKENGPLSGDPLPPTKPSGPVPAAPPVFDPPAGSTSSAASTPPPLPPRSDYPFRTSTSVGALPQAPTQPPPPSLSSSYRQPQQQQQQQVAGALPVPPRPVSVAVSEAPQPLPLRKPRLPPRASSSNSAESAASSAPSSPRGSSKQMRAEWLADKPSVTEWLEGIGCEQFATALKDLGVETVADLPLLQTEDLKGIGFRVIHIRKFMQAVADLGPAAEKQSKAQTQNNKQAAKNKEREKEQDLRESLKKSTVRGHGDTMMRAAQVARLGVAKDVLSVRDDVPRPTRTKGKVLVKVLACSLHAGDRLVMSGQVSLVVKPKAFPYVPGGDLVGVVEEADADSELKVGDTVVGSPDDKPFVGLAEYAVLDEWRVTKKPDSVSVVQAAALPVSGATALDAVSNTDIPPNARVLVLGASGGVGTFLTQVLRSNSNVGFLAATSSDQPLVESFKVDRFINYREENWWEIEEFRNNKFDIIFDPVGGNQHWKKAHSVLKSKKQGGTFVAIALDNPQIKLQRFYHVFPLMRVMLGRSIAVSMRPGTHPKYQLVSSKLKKDTLPRLLDLATQGKIRSVIENGGEPFPFTQEGVVEAFSKLESGHAHGKVVIRVAEP</sequence>
<dbReference type="InterPro" id="IPR001660">
    <property type="entry name" value="SAM"/>
</dbReference>
<dbReference type="SUPFAM" id="SSF47769">
    <property type="entry name" value="SAM/Pointed domain"/>
    <property type="match status" value="1"/>
</dbReference>
<dbReference type="InterPro" id="IPR035892">
    <property type="entry name" value="C2_domain_sf"/>
</dbReference>
<keyword evidence="7" id="KW-1185">Reference proteome</keyword>
<evidence type="ECO:0000259" key="5">
    <source>
        <dbReference type="PROSITE" id="PS50105"/>
    </source>
</evidence>